<reference evidence="10 11" key="1">
    <citation type="submission" date="2014-05" db="EMBL/GenBank/DDBJ databases">
        <title>Draft genome sequence of a rare smut relative, Tilletiaria anomala UBC 951.</title>
        <authorList>
            <consortium name="DOE Joint Genome Institute"/>
            <person name="Toome M."/>
            <person name="Kuo A."/>
            <person name="Henrissat B."/>
            <person name="Lipzen A."/>
            <person name="Tritt A."/>
            <person name="Yoshinaga Y."/>
            <person name="Zane M."/>
            <person name="Barry K."/>
            <person name="Grigoriev I.V."/>
            <person name="Spatafora J.W."/>
            <person name="Aimea M.C."/>
        </authorList>
    </citation>
    <scope>NUCLEOTIDE SEQUENCE [LARGE SCALE GENOMIC DNA]</scope>
    <source>
        <strain evidence="10 11">UBC 951</strain>
    </source>
</reference>
<dbReference type="GO" id="GO:0006062">
    <property type="term" value="P:sorbitol catabolic process"/>
    <property type="evidence" value="ECO:0007669"/>
    <property type="project" value="TreeGrafter"/>
</dbReference>
<dbReference type="GO" id="GO:0008270">
    <property type="term" value="F:zinc ion binding"/>
    <property type="evidence" value="ECO:0007669"/>
    <property type="project" value="InterPro"/>
</dbReference>
<dbReference type="GeneID" id="25262060"/>
<dbReference type="InterPro" id="IPR036291">
    <property type="entry name" value="NAD(P)-bd_dom_sf"/>
</dbReference>
<keyword evidence="5" id="KW-0560">Oxidoreductase</keyword>
<organism evidence="10 11">
    <name type="scientific">Tilletiaria anomala (strain ATCC 24038 / CBS 436.72 / UBC 951)</name>
    <dbReference type="NCBI Taxonomy" id="1037660"/>
    <lineage>
        <taxon>Eukaryota</taxon>
        <taxon>Fungi</taxon>
        <taxon>Dikarya</taxon>
        <taxon>Basidiomycota</taxon>
        <taxon>Ustilaginomycotina</taxon>
        <taxon>Exobasidiomycetes</taxon>
        <taxon>Georgefischeriales</taxon>
        <taxon>Tilletiariaceae</taxon>
        <taxon>Tilletiaria</taxon>
    </lineage>
</organism>
<dbReference type="InterPro" id="IPR013154">
    <property type="entry name" value="ADH-like_N"/>
</dbReference>
<evidence type="ECO:0000256" key="6">
    <source>
        <dbReference type="RuleBase" id="RU361277"/>
    </source>
</evidence>
<feature type="region of interest" description="Disordered" evidence="7">
    <location>
        <begin position="274"/>
        <end position="312"/>
    </location>
</feature>
<evidence type="ECO:0000256" key="1">
    <source>
        <dbReference type="ARBA" id="ARBA00001947"/>
    </source>
</evidence>
<evidence type="ECO:0000256" key="4">
    <source>
        <dbReference type="ARBA" id="ARBA00022833"/>
    </source>
</evidence>
<evidence type="ECO:0000259" key="9">
    <source>
        <dbReference type="Pfam" id="PF08240"/>
    </source>
</evidence>
<dbReference type="AlphaFoldDB" id="A0A066W0X8"/>
<evidence type="ECO:0000256" key="3">
    <source>
        <dbReference type="ARBA" id="ARBA00022723"/>
    </source>
</evidence>
<dbReference type="Proteomes" id="UP000027361">
    <property type="component" value="Unassembled WGS sequence"/>
</dbReference>
<feature type="compositionally biased region" description="Low complexity" evidence="7">
    <location>
        <begin position="274"/>
        <end position="298"/>
    </location>
</feature>
<dbReference type="InterPro" id="IPR045306">
    <property type="entry name" value="SDH-like"/>
</dbReference>
<accession>A0A066W0X8</accession>
<dbReference type="OMA" id="INHPARW"/>
<evidence type="ECO:0000256" key="2">
    <source>
        <dbReference type="ARBA" id="ARBA00008072"/>
    </source>
</evidence>
<proteinExistence type="inferred from homology"/>
<keyword evidence="4 6" id="KW-0862">Zinc</keyword>
<dbReference type="CDD" id="cd05285">
    <property type="entry name" value="sorbitol_DH"/>
    <property type="match status" value="1"/>
</dbReference>
<evidence type="ECO:0000259" key="8">
    <source>
        <dbReference type="Pfam" id="PF00107"/>
    </source>
</evidence>
<dbReference type="Pfam" id="PF00107">
    <property type="entry name" value="ADH_zinc_N"/>
    <property type="match status" value="1"/>
</dbReference>
<comment type="similarity">
    <text evidence="2 6">Belongs to the zinc-containing alcohol dehydrogenase family.</text>
</comment>
<dbReference type="InterPro" id="IPR013149">
    <property type="entry name" value="ADH-like_C"/>
</dbReference>
<gene>
    <name evidence="10" type="ORF">K437DRAFT_208795</name>
</gene>
<dbReference type="InParanoid" id="A0A066W0X8"/>
<evidence type="ECO:0000256" key="7">
    <source>
        <dbReference type="SAM" id="MobiDB-lite"/>
    </source>
</evidence>
<evidence type="ECO:0000313" key="11">
    <source>
        <dbReference type="Proteomes" id="UP000027361"/>
    </source>
</evidence>
<sequence length="474" mass="48942">SNTLAKLHGKRDIRITDVPLDPPGPGQVTVQVLATGTCGSDLHYYVHGANGAFKLQHPMCLGHESAGIVVDVGPSAPAAASGSAFSSTSPAAAEAAPVLSWKVGDRVAIEAGLPCRGQQGQACARCEEGRYNLCPRMRFASSCKTTPHLDGTLRRYMNWPAWSLHRIPDNVSLLSASLIEPLSVVLQGFRRARFSPAGATPASGGVSHYGAPDTSILIVGAGAVGLLACAAAKAIGTRFVAAIDIDQGRLDVAKSMGWADATFLLPLTPASASASAPPASASTSEAAHGKANGHADAAANERARRKAEDDASVAKAQAQADDLLRHFSSSGASDTALPAVSAGFDLVLECTGVPSCVQLSILSARPGGRVALIGMGHPIQSAFPIGSAALREVDILGVFRYASVYPQAIELLASGAITQRGAGSPDARKPSVGGIENLVSHRYRLEDAQLAFETMRMGKSEDGKGVVKVFIVDE</sequence>
<dbReference type="Gene3D" id="3.40.50.720">
    <property type="entry name" value="NAD(P)-binding Rossmann-like Domain"/>
    <property type="match status" value="2"/>
</dbReference>
<dbReference type="STRING" id="1037660.A0A066W0X8"/>
<feature type="domain" description="Alcohol dehydrogenase-like C-terminal" evidence="8">
    <location>
        <begin position="318"/>
        <end position="413"/>
    </location>
</feature>
<dbReference type="HOGENOM" id="CLU_026673_11_5_1"/>
<dbReference type="SUPFAM" id="SSF51735">
    <property type="entry name" value="NAD(P)-binding Rossmann-fold domains"/>
    <property type="match status" value="1"/>
</dbReference>
<dbReference type="PANTHER" id="PTHR43161:SF25">
    <property type="entry name" value="ALCOHOL DEHYDROGENASE, PUTATIVE (AFU_ORTHOLOGUE AFUA_1G14390)-RELATED"/>
    <property type="match status" value="1"/>
</dbReference>
<feature type="non-terminal residue" evidence="10">
    <location>
        <position position="1"/>
    </location>
</feature>
<feature type="non-terminal residue" evidence="10">
    <location>
        <position position="474"/>
    </location>
</feature>
<keyword evidence="3 6" id="KW-0479">Metal-binding</keyword>
<dbReference type="SUPFAM" id="SSF50129">
    <property type="entry name" value="GroES-like"/>
    <property type="match status" value="1"/>
</dbReference>
<comment type="caution">
    <text evidence="10">The sequence shown here is derived from an EMBL/GenBank/DDBJ whole genome shotgun (WGS) entry which is preliminary data.</text>
</comment>
<dbReference type="OrthoDB" id="5363962at2759"/>
<feature type="domain" description="Alcohol dehydrogenase-like N-terminal" evidence="9">
    <location>
        <begin position="24"/>
        <end position="169"/>
    </location>
</feature>
<dbReference type="PROSITE" id="PS00059">
    <property type="entry name" value="ADH_ZINC"/>
    <property type="match status" value="1"/>
</dbReference>
<protein>
    <submittedName>
        <fullName evidence="10">GroES-like protein</fullName>
    </submittedName>
</protein>
<dbReference type="InterPro" id="IPR002328">
    <property type="entry name" value="ADH_Zn_CS"/>
</dbReference>
<comment type="cofactor">
    <cofactor evidence="1 6">
        <name>Zn(2+)</name>
        <dbReference type="ChEBI" id="CHEBI:29105"/>
    </cofactor>
</comment>
<dbReference type="PANTHER" id="PTHR43161">
    <property type="entry name" value="SORBITOL DEHYDROGENASE"/>
    <property type="match status" value="1"/>
</dbReference>
<dbReference type="InterPro" id="IPR011032">
    <property type="entry name" value="GroES-like_sf"/>
</dbReference>
<keyword evidence="11" id="KW-1185">Reference proteome</keyword>
<name>A0A066W0X8_TILAU</name>
<feature type="compositionally biased region" description="Basic and acidic residues" evidence="7">
    <location>
        <begin position="299"/>
        <end position="309"/>
    </location>
</feature>
<evidence type="ECO:0000256" key="5">
    <source>
        <dbReference type="ARBA" id="ARBA00023002"/>
    </source>
</evidence>
<dbReference type="Gene3D" id="3.90.180.10">
    <property type="entry name" value="Medium-chain alcohol dehydrogenases, catalytic domain"/>
    <property type="match status" value="2"/>
</dbReference>
<dbReference type="GO" id="GO:0003939">
    <property type="term" value="F:L-iditol 2-dehydrogenase (NAD+) activity"/>
    <property type="evidence" value="ECO:0007669"/>
    <property type="project" value="TreeGrafter"/>
</dbReference>
<dbReference type="Pfam" id="PF08240">
    <property type="entry name" value="ADH_N"/>
    <property type="match status" value="1"/>
</dbReference>
<dbReference type="RefSeq" id="XP_013243840.1">
    <property type="nucleotide sequence ID" value="XM_013388386.1"/>
</dbReference>
<dbReference type="EMBL" id="JMSN01000030">
    <property type="protein sequence ID" value="KDN47351.1"/>
    <property type="molecule type" value="Genomic_DNA"/>
</dbReference>
<evidence type="ECO:0000313" key="10">
    <source>
        <dbReference type="EMBL" id="KDN47351.1"/>
    </source>
</evidence>